<dbReference type="GeneID" id="66072888"/>
<keyword evidence="2" id="KW-1185">Reference proteome</keyword>
<evidence type="ECO:0000313" key="2">
    <source>
        <dbReference type="Proteomes" id="UP001049176"/>
    </source>
</evidence>
<comment type="caution">
    <text evidence="1">The sequence shown here is derived from an EMBL/GenBank/DDBJ whole genome shotgun (WGS) entry which is preliminary data.</text>
</comment>
<evidence type="ECO:0000313" key="1">
    <source>
        <dbReference type="EMBL" id="KAG7096368.1"/>
    </source>
</evidence>
<name>A0A9P7UXC6_9AGAR</name>
<reference evidence="1" key="1">
    <citation type="journal article" date="2021" name="Genome Biol. Evol.">
        <title>The assembled and annotated genome of the fairy-ring fungus Marasmius oreades.</title>
        <authorList>
            <person name="Hiltunen M."/>
            <person name="Ament-Velasquez S.L."/>
            <person name="Johannesson H."/>
        </authorList>
    </citation>
    <scope>NUCLEOTIDE SEQUENCE</scope>
    <source>
        <strain evidence="1">03SP1</strain>
    </source>
</reference>
<proteinExistence type="predicted"/>
<sequence length="160" mass="18062">MKLDLSRVWTSYRVTASDLPAQNYATYSRLLARLKAQSNSESISRFSRFDRRRIDILSDVRHTYGQFKRWEASAHILGCDWRHALNNEAPFLLDIVVKTTPFLESLLSPPIPFCLCSRHTCSGCYTSRSSGACHSESELHSIATRNFPTGSSGLSFLIDA</sequence>
<dbReference type="Proteomes" id="UP001049176">
    <property type="component" value="Chromosome 2"/>
</dbReference>
<accession>A0A9P7UXC6</accession>
<dbReference type="KEGG" id="more:E1B28_003812"/>
<dbReference type="EMBL" id="CM032182">
    <property type="protein sequence ID" value="KAG7096368.1"/>
    <property type="molecule type" value="Genomic_DNA"/>
</dbReference>
<protein>
    <submittedName>
        <fullName evidence="1">Uncharacterized protein</fullName>
    </submittedName>
</protein>
<organism evidence="1 2">
    <name type="scientific">Marasmius oreades</name>
    <name type="common">fairy-ring Marasmius</name>
    <dbReference type="NCBI Taxonomy" id="181124"/>
    <lineage>
        <taxon>Eukaryota</taxon>
        <taxon>Fungi</taxon>
        <taxon>Dikarya</taxon>
        <taxon>Basidiomycota</taxon>
        <taxon>Agaricomycotina</taxon>
        <taxon>Agaricomycetes</taxon>
        <taxon>Agaricomycetidae</taxon>
        <taxon>Agaricales</taxon>
        <taxon>Marasmiineae</taxon>
        <taxon>Marasmiaceae</taxon>
        <taxon>Marasmius</taxon>
    </lineage>
</organism>
<gene>
    <name evidence="1" type="ORF">E1B28_003812</name>
</gene>
<dbReference type="RefSeq" id="XP_043012838.1">
    <property type="nucleotide sequence ID" value="XM_043148246.1"/>
</dbReference>
<dbReference type="AlphaFoldDB" id="A0A9P7UXC6"/>